<feature type="compositionally biased region" description="Polar residues" evidence="1">
    <location>
        <begin position="1"/>
        <end position="19"/>
    </location>
</feature>
<accession>A0AAN9Y4Q8</accession>
<reference evidence="3 4" key="1">
    <citation type="submission" date="2024-03" db="EMBL/GenBank/DDBJ databases">
        <title>Adaptation during the transition from Ophiocordyceps entomopathogen to insect associate is accompanied by gene loss and intensified selection.</title>
        <authorList>
            <person name="Ward C.M."/>
            <person name="Onetto C.A."/>
            <person name="Borneman A.R."/>
        </authorList>
    </citation>
    <scope>NUCLEOTIDE SEQUENCE [LARGE SCALE GENOMIC DNA]</scope>
    <source>
        <strain evidence="3">AWRI1</strain>
        <tissue evidence="3">Single Adult Female</tissue>
    </source>
</reference>
<feature type="compositionally biased region" description="Basic and acidic residues" evidence="1">
    <location>
        <begin position="51"/>
        <end position="66"/>
    </location>
</feature>
<feature type="compositionally biased region" description="Basic and acidic residues" evidence="1">
    <location>
        <begin position="92"/>
        <end position="161"/>
    </location>
</feature>
<evidence type="ECO:0000259" key="2">
    <source>
        <dbReference type="Pfam" id="PF15477"/>
    </source>
</evidence>
<feature type="region of interest" description="Disordered" evidence="1">
    <location>
        <begin position="327"/>
        <end position="350"/>
    </location>
</feature>
<evidence type="ECO:0000256" key="1">
    <source>
        <dbReference type="SAM" id="MobiDB-lite"/>
    </source>
</evidence>
<feature type="compositionally biased region" description="Basic residues" evidence="1">
    <location>
        <begin position="162"/>
        <end position="220"/>
    </location>
</feature>
<dbReference type="PANTHER" id="PTHR22426">
    <property type="entry name" value="ARGININE_SERINE-RICH COILED-COIL PROTEIN 2"/>
    <property type="match status" value="1"/>
</dbReference>
<sequence>MESLNSYISDGESDSSPCNSVVKKSLPCSDEVDANCEPITMDMSEDSCSGRSDENDAKSKKVETKRQYSKSLSPSPPTSFSSRDSSPRSKKHSGEIRSSSERSKRDSSKDRRRDEEKRRDDRERSRKRDDDRYKSSRRDRSRDRNRDRDSDRRSKRYDSRKSNRSRSRSSSYSKHRSSKRKHRSRSRSRSYDRHHRKRSPREDRHRRRSPYRSRRSRSKSKSKEKSKPYEWKPSAKLKVLEKLGIELKIPATGIDVPQGGNVALACENNSQLTPQLLLQKSMEEHVEKVKSATGIQLPSYYNPMAVNPTKYAEQIQKRRLLWGNKGKETQQTTTTNEQNGSAAAAAAAATESKSSGTIWKGATFGGDQDGKMTAKFQRLMGMKNAGPAPAINEPKVSGTDLIKKQEEMFHSMESQYEVARLATHSHRGLGLGFGTFQPR</sequence>
<proteinExistence type="predicted"/>
<dbReference type="InterPro" id="IPR028124">
    <property type="entry name" value="SMAP_dom"/>
</dbReference>
<evidence type="ECO:0000313" key="3">
    <source>
        <dbReference type="EMBL" id="KAK7595153.1"/>
    </source>
</evidence>
<evidence type="ECO:0000313" key="4">
    <source>
        <dbReference type="Proteomes" id="UP001367676"/>
    </source>
</evidence>
<feature type="domain" description="Small acidic protein-like" evidence="2">
    <location>
        <begin position="359"/>
        <end position="432"/>
    </location>
</feature>
<dbReference type="PANTHER" id="PTHR22426:SF2">
    <property type="entry name" value="ARGININE_SERINE-RICH COILED-COIL PROTEIN 2"/>
    <property type="match status" value="1"/>
</dbReference>
<feature type="compositionally biased region" description="Low complexity" evidence="1">
    <location>
        <begin position="69"/>
        <end position="84"/>
    </location>
</feature>
<feature type="region of interest" description="Disordered" evidence="1">
    <location>
        <begin position="1"/>
        <end position="230"/>
    </location>
</feature>
<feature type="compositionally biased region" description="Basic and acidic residues" evidence="1">
    <location>
        <begin position="221"/>
        <end position="230"/>
    </location>
</feature>
<gene>
    <name evidence="3" type="ORF">V9T40_001586</name>
</gene>
<dbReference type="Proteomes" id="UP001367676">
    <property type="component" value="Unassembled WGS sequence"/>
</dbReference>
<keyword evidence="4" id="KW-1185">Reference proteome</keyword>
<dbReference type="EMBL" id="JBBCAQ010000019">
    <property type="protein sequence ID" value="KAK7595153.1"/>
    <property type="molecule type" value="Genomic_DNA"/>
</dbReference>
<dbReference type="AlphaFoldDB" id="A0AAN9Y4Q8"/>
<dbReference type="Pfam" id="PF15477">
    <property type="entry name" value="SMAP"/>
    <property type="match status" value="1"/>
</dbReference>
<feature type="compositionally biased region" description="Low complexity" evidence="1">
    <location>
        <begin position="329"/>
        <end position="349"/>
    </location>
</feature>
<organism evidence="3 4">
    <name type="scientific">Parthenolecanium corni</name>
    <dbReference type="NCBI Taxonomy" id="536013"/>
    <lineage>
        <taxon>Eukaryota</taxon>
        <taxon>Metazoa</taxon>
        <taxon>Ecdysozoa</taxon>
        <taxon>Arthropoda</taxon>
        <taxon>Hexapoda</taxon>
        <taxon>Insecta</taxon>
        <taxon>Pterygota</taxon>
        <taxon>Neoptera</taxon>
        <taxon>Paraneoptera</taxon>
        <taxon>Hemiptera</taxon>
        <taxon>Sternorrhyncha</taxon>
        <taxon>Coccoidea</taxon>
        <taxon>Coccidae</taxon>
        <taxon>Parthenolecanium</taxon>
    </lineage>
</organism>
<protein>
    <recommendedName>
        <fullName evidence="2">Small acidic protein-like domain-containing protein</fullName>
    </recommendedName>
</protein>
<comment type="caution">
    <text evidence="3">The sequence shown here is derived from an EMBL/GenBank/DDBJ whole genome shotgun (WGS) entry which is preliminary data.</text>
</comment>
<name>A0AAN9Y4Q8_9HEMI</name>